<dbReference type="KEGG" id="pacr:FXN63_00360"/>
<dbReference type="InterPro" id="IPR000515">
    <property type="entry name" value="MetI-like"/>
</dbReference>
<dbReference type="GO" id="GO:0005886">
    <property type="term" value="C:plasma membrane"/>
    <property type="evidence" value="ECO:0007669"/>
    <property type="project" value="UniProtKB-SubCell"/>
</dbReference>
<evidence type="ECO:0000256" key="7">
    <source>
        <dbReference type="RuleBase" id="RU363032"/>
    </source>
</evidence>
<keyword evidence="5 7" id="KW-1133">Transmembrane helix</keyword>
<keyword evidence="6 7" id="KW-0472">Membrane</keyword>
<protein>
    <submittedName>
        <fullName evidence="9">ABC transporter permease</fullName>
    </submittedName>
</protein>
<dbReference type="PANTHER" id="PTHR43163">
    <property type="entry name" value="DIPEPTIDE TRANSPORT SYSTEM PERMEASE PROTEIN DPPB-RELATED"/>
    <property type="match status" value="1"/>
</dbReference>
<feature type="transmembrane region" description="Helical" evidence="7">
    <location>
        <begin position="281"/>
        <end position="307"/>
    </location>
</feature>
<dbReference type="AlphaFoldDB" id="A0A5C0AS99"/>
<keyword evidence="4 7" id="KW-0812">Transmembrane</keyword>
<proteinExistence type="inferred from homology"/>
<keyword evidence="2 7" id="KW-0813">Transport</keyword>
<dbReference type="GO" id="GO:0055085">
    <property type="term" value="P:transmembrane transport"/>
    <property type="evidence" value="ECO:0007669"/>
    <property type="project" value="InterPro"/>
</dbReference>
<dbReference type="EMBL" id="CP043046">
    <property type="protein sequence ID" value="QEI04454.1"/>
    <property type="molecule type" value="Genomic_DNA"/>
</dbReference>
<dbReference type="Gene3D" id="1.10.3720.10">
    <property type="entry name" value="MetI-like"/>
    <property type="match status" value="1"/>
</dbReference>
<keyword evidence="10" id="KW-1185">Reference proteome</keyword>
<evidence type="ECO:0000256" key="2">
    <source>
        <dbReference type="ARBA" id="ARBA00022448"/>
    </source>
</evidence>
<evidence type="ECO:0000256" key="3">
    <source>
        <dbReference type="ARBA" id="ARBA00022475"/>
    </source>
</evidence>
<dbReference type="PANTHER" id="PTHR43163:SF3">
    <property type="entry name" value="PEPTIDE ABC TRANSPORTER PERMEASE PROTEIN"/>
    <property type="match status" value="1"/>
</dbReference>
<feature type="transmembrane region" description="Helical" evidence="7">
    <location>
        <begin position="235"/>
        <end position="261"/>
    </location>
</feature>
<dbReference type="CDD" id="cd06261">
    <property type="entry name" value="TM_PBP2"/>
    <property type="match status" value="1"/>
</dbReference>
<dbReference type="OrthoDB" id="9803623at2"/>
<sequence length="313" mass="33879">MPGFLLRRLLAAIPVLVMVAVIVFSLLRLSAGDPAMILAGDGATPEQLDNVRRAMGLDKPIVEQFFSWSWRLLHGDVGTSLISGLPVSNLIADRFGPSLALSISTIVLAVLVAVPLGILAAWQQGKPLDRMVMAVSVVGFSVPVFIIGYVLILVFARWLGWLPVQGYQPLASGFWEFAQRLILPTMALSTAYIALIARIVRTSVIEVMGEDFIRTARAKGMGETAVLIRHALGNAAVPIVTIIGVSIAMLIGGVVVTESVFNIPGLGRLVLEAVLARDYPIIQALILLFSLIYVLINLVIDMLYSVLDPRIRY</sequence>
<feature type="transmembrane region" description="Helical" evidence="7">
    <location>
        <begin position="99"/>
        <end position="122"/>
    </location>
</feature>
<feature type="transmembrane region" description="Helical" evidence="7">
    <location>
        <begin position="181"/>
        <end position="200"/>
    </location>
</feature>
<organism evidence="9 10">
    <name type="scientific">Pigmentiphaga aceris</name>
    <dbReference type="NCBI Taxonomy" id="1940612"/>
    <lineage>
        <taxon>Bacteria</taxon>
        <taxon>Pseudomonadati</taxon>
        <taxon>Pseudomonadota</taxon>
        <taxon>Betaproteobacteria</taxon>
        <taxon>Burkholderiales</taxon>
        <taxon>Alcaligenaceae</taxon>
        <taxon>Pigmentiphaga</taxon>
    </lineage>
</organism>
<dbReference type="Pfam" id="PF19300">
    <property type="entry name" value="BPD_transp_1_N"/>
    <property type="match status" value="1"/>
</dbReference>
<evidence type="ECO:0000313" key="10">
    <source>
        <dbReference type="Proteomes" id="UP000325161"/>
    </source>
</evidence>
<accession>A0A5C0AS99</accession>
<dbReference type="PROSITE" id="PS50928">
    <property type="entry name" value="ABC_TM1"/>
    <property type="match status" value="1"/>
</dbReference>
<evidence type="ECO:0000313" key="9">
    <source>
        <dbReference type="EMBL" id="QEI04454.1"/>
    </source>
</evidence>
<dbReference type="RefSeq" id="WP_148811768.1">
    <property type="nucleotide sequence ID" value="NZ_CP043046.1"/>
</dbReference>
<feature type="domain" description="ABC transmembrane type-1" evidence="8">
    <location>
        <begin position="95"/>
        <end position="304"/>
    </location>
</feature>
<evidence type="ECO:0000259" key="8">
    <source>
        <dbReference type="PROSITE" id="PS50928"/>
    </source>
</evidence>
<evidence type="ECO:0000256" key="6">
    <source>
        <dbReference type="ARBA" id="ARBA00023136"/>
    </source>
</evidence>
<dbReference type="SUPFAM" id="SSF161098">
    <property type="entry name" value="MetI-like"/>
    <property type="match status" value="1"/>
</dbReference>
<name>A0A5C0AS99_9BURK</name>
<dbReference type="InterPro" id="IPR045621">
    <property type="entry name" value="BPD_transp_1_N"/>
</dbReference>
<reference evidence="9 10" key="1">
    <citation type="submission" date="2019-08" db="EMBL/GenBank/DDBJ databases">
        <title>Amphibian skin-associated Pigmentiphaga: genome sequence and occurrence across geography and hosts.</title>
        <authorList>
            <person name="Bletz M.C."/>
            <person name="Bunk B."/>
            <person name="Sproeer C."/>
            <person name="Biwer P."/>
            <person name="Reiter S."/>
            <person name="Rabemananjara F.C.E."/>
            <person name="Schulz S."/>
            <person name="Overmann J."/>
            <person name="Vences M."/>
        </authorList>
    </citation>
    <scope>NUCLEOTIDE SEQUENCE [LARGE SCALE GENOMIC DNA]</scope>
    <source>
        <strain evidence="9 10">Mada1488</strain>
    </source>
</reference>
<evidence type="ECO:0000256" key="1">
    <source>
        <dbReference type="ARBA" id="ARBA00004651"/>
    </source>
</evidence>
<evidence type="ECO:0000256" key="5">
    <source>
        <dbReference type="ARBA" id="ARBA00022989"/>
    </source>
</evidence>
<comment type="subcellular location">
    <subcellularLocation>
        <location evidence="1 7">Cell membrane</location>
        <topology evidence="1 7">Multi-pass membrane protein</topology>
    </subcellularLocation>
</comment>
<comment type="similarity">
    <text evidence="7">Belongs to the binding-protein-dependent transport system permease family.</text>
</comment>
<dbReference type="InterPro" id="IPR035906">
    <property type="entry name" value="MetI-like_sf"/>
</dbReference>
<feature type="transmembrane region" description="Helical" evidence="7">
    <location>
        <begin position="134"/>
        <end position="161"/>
    </location>
</feature>
<dbReference type="Proteomes" id="UP000325161">
    <property type="component" value="Chromosome"/>
</dbReference>
<keyword evidence="3" id="KW-1003">Cell membrane</keyword>
<evidence type="ECO:0000256" key="4">
    <source>
        <dbReference type="ARBA" id="ARBA00022692"/>
    </source>
</evidence>
<feature type="transmembrane region" description="Helical" evidence="7">
    <location>
        <begin position="9"/>
        <end position="27"/>
    </location>
</feature>
<dbReference type="Pfam" id="PF00528">
    <property type="entry name" value="BPD_transp_1"/>
    <property type="match status" value="1"/>
</dbReference>
<gene>
    <name evidence="9" type="ORF">FXN63_00360</name>
</gene>